<proteinExistence type="predicted"/>
<feature type="compositionally biased region" description="Low complexity" evidence="1">
    <location>
        <begin position="572"/>
        <end position="583"/>
    </location>
</feature>
<reference evidence="5" key="1">
    <citation type="journal article" date="2016" name="Nat. Commun.">
        <title>The Gonium pectorale genome demonstrates co-option of cell cycle regulation during the evolution of multicellularity.</title>
        <authorList>
            <person name="Hanschen E.R."/>
            <person name="Marriage T.N."/>
            <person name="Ferris P.J."/>
            <person name="Hamaji T."/>
            <person name="Toyoda A."/>
            <person name="Fujiyama A."/>
            <person name="Neme R."/>
            <person name="Noguchi H."/>
            <person name="Minakuchi Y."/>
            <person name="Suzuki M."/>
            <person name="Kawai-Toyooka H."/>
            <person name="Smith D.R."/>
            <person name="Sparks H."/>
            <person name="Anderson J."/>
            <person name="Bakaric R."/>
            <person name="Luria V."/>
            <person name="Karger A."/>
            <person name="Kirschner M.W."/>
            <person name="Durand P.M."/>
            <person name="Michod R.E."/>
            <person name="Nozaki H."/>
            <person name="Olson B.J."/>
        </authorList>
    </citation>
    <scope>NUCLEOTIDE SEQUENCE [LARGE SCALE GENOMIC DNA]</scope>
    <source>
        <strain evidence="5">NIES-2863</strain>
    </source>
</reference>
<feature type="compositionally biased region" description="Gly residues" evidence="1">
    <location>
        <begin position="47"/>
        <end position="60"/>
    </location>
</feature>
<dbReference type="GO" id="GO:0051959">
    <property type="term" value="F:dynein light intermediate chain binding"/>
    <property type="evidence" value="ECO:0007669"/>
    <property type="project" value="InterPro"/>
</dbReference>
<organism evidence="4 5">
    <name type="scientific">Gonium pectorale</name>
    <name type="common">Green alga</name>
    <dbReference type="NCBI Taxonomy" id="33097"/>
    <lineage>
        <taxon>Eukaryota</taxon>
        <taxon>Viridiplantae</taxon>
        <taxon>Chlorophyta</taxon>
        <taxon>core chlorophytes</taxon>
        <taxon>Chlorophyceae</taxon>
        <taxon>CS clade</taxon>
        <taxon>Chlamydomonadales</taxon>
        <taxon>Volvocaceae</taxon>
        <taxon>Gonium</taxon>
    </lineage>
</organism>
<feature type="compositionally biased region" description="Acidic residues" evidence="1">
    <location>
        <begin position="592"/>
        <end position="603"/>
    </location>
</feature>
<feature type="domain" description="Dynein 2 heavy chain 1 cytoplasmic ATPase lid" evidence="3">
    <location>
        <begin position="436"/>
        <end position="529"/>
    </location>
</feature>
<dbReference type="GO" id="GO:0045505">
    <property type="term" value="F:dynein intermediate chain binding"/>
    <property type="evidence" value="ECO:0007669"/>
    <property type="project" value="InterPro"/>
</dbReference>
<evidence type="ECO:0008006" key="6">
    <source>
        <dbReference type="Google" id="ProtNLM"/>
    </source>
</evidence>
<dbReference type="Gene3D" id="3.40.50.300">
    <property type="entry name" value="P-loop containing nucleotide triphosphate hydrolases"/>
    <property type="match status" value="2"/>
</dbReference>
<dbReference type="InterPro" id="IPR041466">
    <property type="entry name" value="Dynein_AAA5_ext"/>
</dbReference>
<name>A0A150G4K5_GONPE</name>
<dbReference type="Pfam" id="PF17852">
    <property type="entry name" value="Dynein_AAA_lid"/>
    <property type="match status" value="1"/>
</dbReference>
<dbReference type="Pfam" id="PF12775">
    <property type="entry name" value="AAA_7"/>
    <property type="match status" value="1"/>
</dbReference>
<feature type="region of interest" description="Disordered" evidence="1">
    <location>
        <begin position="28"/>
        <end position="63"/>
    </location>
</feature>
<dbReference type="Gene3D" id="1.20.920.30">
    <property type="match status" value="1"/>
</dbReference>
<evidence type="ECO:0000313" key="4">
    <source>
        <dbReference type="EMBL" id="KXZ44713.1"/>
    </source>
</evidence>
<dbReference type="PANTHER" id="PTHR45703">
    <property type="entry name" value="DYNEIN HEAVY CHAIN"/>
    <property type="match status" value="1"/>
</dbReference>
<dbReference type="InterPro" id="IPR054354">
    <property type="entry name" value="DYNC2H1-like_lid"/>
</dbReference>
<gene>
    <name evidence="4" type="ORF">GPECTOR_63g4</name>
</gene>
<feature type="region of interest" description="Disordered" evidence="1">
    <location>
        <begin position="591"/>
        <end position="610"/>
    </location>
</feature>
<dbReference type="GO" id="GO:0007018">
    <property type="term" value="P:microtubule-based movement"/>
    <property type="evidence" value="ECO:0007669"/>
    <property type="project" value="InterPro"/>
</dbReference>
<dbReference type="Pfam" id="PF22597">
    <property type="entry name" value="DYN_lid"/>
    <property type="match status" value="1"/>
</dbReference>
<dbReference type="STRING" id="33097.A0A150G4K5"/>
<dbReference type="EMBL" id="LSYV01000064">
    <property type="protein sequence ID" value="KXZ44713.1"/>
    <property type="molecule type" value="Genomic_DNA"/>
</dbReference>
<dbReference type="OrthoDB" id="64868at2759"/>
<dbReference type="PANTHER" id="PTHR45703:SF35">
    <property type="entry name" value="DYNEIN HEAVY CHAIN"/>
    <property type="match status" value="1"/>
</dbReference>
<dbReference type="GO" id="GO:0030286">
    <property type="term" value="C:dynein complex"/>
    <property type="evidence" value="ECO:0007669"/>
    <property type="project" value="InterPro"/>
</dbReference>
<evidence type="ECO:0000313" key="5">
    <source>
        <dbReference type="Proteomes" id="UP000075714"/>
    </source>
</evidence>
<dbReference type="InterPro" id="IPR027417">
    <property type="entry name" value="P-loop_NTPase"/>
</dbReference>
<keyword evidence="5" id="KW-1185">Reference proteome</keyword>
<dbReference type="InterPro" id="IPR026983">
    <property type="entry name" value="DHC"/>
</dbReference>
<evidence type="ECO:0000259" key="2">
    <source>
        <dbReference type="Pfam" id="PF17852"/>
    </source>
</evidence>
<comment type="caution">
    <text evidence="4">The sequence shown here is derived from an EMBL/GenBank/DDBJ whole genome shotgun (WGS) entry which is preliminary data.</text>
</comment>
<accession>A0A150G4K5</accession>
<feature type="domain" description="Dynein heavy chain AAA 5 extension" evidence="2">
    <location>
        <begin position="271"/>
        <end position="353"/>
    </location>
</feature>
<protein>
    <recommendedName>
        <fullName evidence="6">Dynein heavy chain AAA 5 extension domain-containing protein</fullName>
    </recommendedName>
</protein>
<feature type="region of interest" description="Disordered" evidence="1">
    <location>
        <begin position="564"/>
        <end position="583"/>
    </location>
</feature>
<sequence length="684" mass="70778">MLVGAPMSGKTTVHRTLAAALTQLATAEAEAARQQHHQQHGQEQQGQGAGDGAAEGGSGSGSEAAAQVRVTTWVINPKALTLGRLYGQNDPASHEWTDGVLSVLFRSAASDPSPGRKWLLLDGPVDAGWVENLNSVLDDNRRLCLASGEIVAMSAPMSVMFEVGDLASASPATVSRCGMVYLEPQQLGAGPLLAAWLAGLPAHLGGGGGAGPGASLGITPRVSGLSGSGDAAPAAAAAGGLGPGVSLSDGAAAPASSLSSSLLEGGFKGRLAALFEGLVEPTIRFVRREVAEALPSPHSVLARSWMRLTEAMLAPALGTVELYRRAVSEGRAGALVDGCALAALVWSAGATAATQFLDHGGWYGKDNNYRQIQDLQLVAAMLPAGGGRAAVSPRLTRHFHTVCLPEPSRSSLAGVFGALHARFLQSGAFPQPVADLRDAVIDASLDVYVAVRRVLLPTPSRSHYVFSPRDVSRLLAGMQAQDAAALADSAAAMRPHLASGGGDLVGAHVRLWVHEVLRVFYDRLVDGREQRWLLGLLRRTVWGRFGARLRDLFGHLAAEAGAEAEAEGGGAKETAGAGSTVAGGAVESSGLELDDAEGGEGEGGDAGPAVPPWLVRRVLFGDFMDDGDEEGVRPYMELPSPSAAAARLEALQADHNSVVTSRGRGHLKLALFLYAVEHVARIAR</sequence>
<dbReference type="SUPFAM" id="SSF52540">
    <property type="entry name" value="P-loop containing nucleoside triphosphate hydrolases"/>
    <property type="match status" value="2"/>
</dbReference>
<dbReference type="AlphaFoldDB" id="A0A150G4K5"/>
<evidence type="ECO:0000256" key="1">
    <source>
        <dbReference type="SAM" id="MobiDB-lite"/>
    </source>
</evidence>
<dbReference type="Proteomes" id="UP000075714">
    <property type="component" value="Unassembled WGS sequence"/>
</dbReference>
<evidence type="ECO:0000259" key="3">
    <source>
        <dbReference type="Pfam" id="PF22597"/>
    </source>
</evidence>